<protein>
    <submittedName>
        <fullName evidence="1">Uncharacterized protein</fullName>
    </submittedName>
</protein>
<reference evidence="1 2" key="1">
    <citation type="journal article" date="2021" name="bioRxiv">
        <title>The Gossypium anomalum genome as a resource for cotton improvement and evolutionary analysis of hybrid incompatibility.</title>
        <authorList>
            <person name="Grover C.E."/>
            <person name="Yuan D."/>
            <person name="Arick M.A."/>
            <person name="Miller E.R."/>
            <person name="Hu G."/>
            <person name="Peterson D.G."/>
            <person name="Wendel J.F."/>
            <person name="Udall J.A."/>
        </authorList>
    </citation>
    <scope>NUCLEOTIDE SEQUENCE [LARGE SCALE GENOMIC DNA]</scope>
    <source>
        <strain evidence="1">JFW-Udall</strain>
        <tissue evidence="1">Leaf</tissue>
    </source>
</reference>
<accession>A0A8J5YDK7</accession>
<organism evidence="1 2">
    <name type="scientific">Gossypium anomalum</name>
    <dbReference type="NCBI Taxonomy" id="47600"/>
    <lineage>
        <taxon>Eukaryota</taxon>
        <taxon>Viridiplantae</taxon>
        <taxon>Streptophyta</taxon>
        <taxon>Embryophyta</taxon>
        <taxon>Tracheophyta</taxon>
        <taxon>Spermatophyta</taxon>
        <taxon>Magnoliopsida</taxon>
        <taxon>eudicotyledons</taxon>
        <taxon>Gunneridae</taxon>
        <taxon>Pentapetalae</taxon>
        <taxon>rosids</taxon>
        <taxon>malvids</taxon>
        <taxon>Malvales</taxon>
        <taxon>Malvaceae</taxon>
        <taxon>Malvoideae</taxon>
        <taxon>Gossypium</taxon>
    </lineage>
</organism>
<name>A0A8J5YDK7_9ROSI</name>
<keyword evidence="2" id="KW-1185">Reference proteome</keyword>
<gene>
    <name evidence="1" type="ORF">CXB51_027841</name>
</gene>
<comment type="caution">
    <text evidence="1">The sequence shown here is derived from an EMBL/GenBank/DDBJ whole genome shotgun (WGS) entry which is preliminary data.</text>
</comment>
<dbReference type="OrthoDB" id="962909at2759"/>
<evidence type="ECO:0000313" key="2">
    <source>
        <dbReference type="Proteomes" id="UP000701853"/>
    </source>
</evidence>
<dbReference type="Proteomes" id="UP000701853">
    <property type="component" value="Chromosome 11"/>
</dbReference>
<sequence>MCRSKSTFSYLQEKLQIYEPGDNKIESRGKRLKRIPSLFTAINRESLSIILSKAPEVAAPDAFLLSPNCQKQPKRKKKNQNFYFYVICLPLHHPNCRLHY</sequence>
<evidence type="ECO:0000313" key="1">
    <source>
        <dbReference type="EMBL" id="KAG8478036.1"/>
    </source>
</evidence>
<proteinExistence type="predicted"/>
<dbReference type="EMBL" id="JAHUZN010000011">
    <property type="protein sequence ID" value="KAG8478036.1"/>
    <property type="molecule type" value="Genomic_DNA"/>
</dbReference>
<dbReference type="AlphaFoldDB" id="A0A8J5YDK7"/>